<dbReference type="InterPro" id="IPR005064">
    <property type="entry name" value="BUG"/>
</dbReference>
<dbReference type="EMBL" id="SMLM01000002">
    <property type="protein sequence ID" value="TFZ02887.1"/>
    <property type="molecule type" value="Genomic_DNA"/>
</dbReference>
<comment type="similarity">
    <text evidence="1">Belongs to the UPF0065 (bug) family.</text>
</comment>
<dbReference type="CDD" id="cd07012">
    <property type="entry name" value="PBP2_Bug_TTT"/>
    <property type="match status" value="1"/>
</dbReference>
<sequence length="321" mass="33452">MSMPSRRQALTITAAFLVPLHRAYGSTFPEKPIRLIFPYPAGGGGDSQARLLATELSADLGQPVIVDNRPGANGALGSRAVATAPADGYTLLFTTATQLLLTPLLTADSGFSASDFTPVSGLTNQQMFLVVQASSPVRTLGDLLQRGREANAKLSYGSASVGSLSHITGERLNAAAGTKFLHVPYKGAGQQMTAILSGEIDFTLAVGATVAGHVKAGKLRALAVMDSTRSPAMPDVPTVKEAGGLDGFTQTAWFGIVAPAKTPRAIVDLLHQKLAAVLQRPDVRSKLEQQGSVPWPVSPDELAAVLKAEAPVYAAAAKFVK</sequence>
<gene>
    <name evidence="2" type="ORF">EZ313_16770</name>
</gene>
<dbReference type="AlphaFoldDB" id="A0A4Z0BU92"/>
<dbReference type="PANTHER" id="PTHR42928:SF5">
    <property type="entry name" value="BLR1237 PROTEIN"/>
    <property type="match status" value="1"/>
</dbReference>
<evidence type="ECO:0000256" key="1">
    <source>
        <dbReference type="ARBA" id="ARBA00006987"/>
    </source>
</evidence>
<dbReference type="PIRSF" id="PIRSF017082">
    <property type="entry name" value="YflP"/>
    <property type="match status" value="1"/>
</dbReference>
<evidence type="ECO:0000313" key="3">
    <source>
        <dbReference type="Proteomes" id="UP000298180"/>
    </source>
</evidence>
<dbReference type="PANTHER" id="PTHR42928">
    <property type="entry name" value="TRICARBOXYLATE-BINDING PROTEIN"/>
    <property type="match status" value="1"/>
</dbReference>
<dbReference type="Gene3D" id="3.40.190.150">
    <property type="entry name" value="Bordetella uptake gene, domain 1"/>
    <property type="match status" value="1"/>
</dbReference>
<dbReference type="Gene3D" id="3.40.190.10">
    <property type="entry name" value="Periplasmic binding protein-like II"/>
    <property type="match status" value="1"/>
</dbReference>
<evidence type="ECO:0000313" key="2">
    <source>
        <dbReference type="EMBL" id="TFZ02887.1"/>
    </source>
</evidence>
<reference evidence="2 3" key="1">
    <citation type="submission" date="2019-03" db="EMBL/GenBank/DDBJ databases">
        <title>Ramlibacter henchirensis DSM 14656, whole genome shotgun sequence.</title>
        <authorList>
            <person name="Zhang X."/>
            <person name="Feng G."/>
            <person name="Zhu H."/>
        </authorList>
    </citation>
    <scope>NUCLEOTIDE SEQUENCE [LARGE SCALE GENOMIC DNA]</scope>
    <source>
        <strain evidence="2 3">DSM 14656</strain>
    </source>
</reference>
<comment type="caution">
    <text evidence="2">The sequence shown here is derived from an EMBL/GenBank/DDBJ whole genome shotgun (WGS) entry which is preliminary data.</text>
</comment>
<dbReference type="OrthoDB" id="8806446at2"/>
<dbReference type="RefSeq" id="WP_135264411.1">
    <property type="nucleotide sequence ID" value="NZ_SMLM01000002.1"/>
</dbReference>
<proteinExistence type="inferred from homology"/>
<dbReference type="Proteomes" id="UP000298180">
    <property type="component" value="Unassembled WGS sequence"/>
</dbReference>
<accession>A0A4Z0BU92</accession>
<keyword evidence="3" id="KW-1185">Reference proteome</keyword>
<protein>
    <submittedName>
        <fullName evidence="2">Tripartite tricarboxylate transporter substrate binding protein</fullName>
    </submittedName>
</protein>
<organism evidence="2 3">
    <name type="scientific">Ramlibacter henchirensis</name>
    <dbReference type="NCBI Taxonomy" id="204072"/>
    <lineage>
        <taxon>Bacteria</taxon>
        <taxon>Pseudomonadati</taxon>
        <taxon>Pseudomonadota</taxon>
        <taxon>Betaproteobacteria</taxon>
        <taxon>Burkholderiales</taxon>
        <taxon>Comamonadaceae</taxon>
        <taxon>Ramlibacter</taxon>
    </lineage>
</organism>
<dbReference type="SUPFAM" id="SSF53850">
    <property type="entry name" value="Periplasmic binding protein-like II"/>
    <property type="match status" value="1"/>
</dbReference>
<name>A0A4Z0BU92_9BURK</name>
<dbReference type="InterPro" id="IPR042100">
    <property type="entry name" value="Bug_dom1"/>
</dbReference>
<dbReference type="Pfam" id="PF03401">
    <property type="entry name" value="TctC"/>
    <property type="match status" value="1"/>
</dbReference>